<comment type="similarity">
    <text evidence="3 9">Belongs to the pseudouridine synthase RluA family.</text>
</comment>
<dbReference type="Gene3D" id="3.30.2350.10">
    <property type="entry name" value="Pseudouridine synthase"/>
    <property type="match status" value="1"/>
</dbReference>
<dbReference type="CDD" id="cd02869">
    <property type="entry name" value="PseudoU_synth_RluA_like"/>
    <property type="match status" value="1"/>
</dbReference>
<dbReference type="SMART" id="SM00363">
    <property type="entry name" value="S4"/>
    <property type="match status" value="1"/>
</dbReference>
<organism evidence="11">
    <name type="scientific">Acidithiobacillus sulfuriphilus</name>
    <dbReference type="NCBI Taxonomy" id="1867749"/>
    <lineage>
        <taxon>Bacteria</taxon>
        <taxon>Pseudomonadati</taxon>
        <taxon>Pseudomonadota</taxon>
        <taxon>Acidithiobacillia</taxon>
        <taxon>Acidithiobacillales</taxon>
        <taxon>Acidithiobacillaceae</taxon>
        <taxon>Acidithiobacillus</taxon>
    </lineage>
</organism>
<evidence type="ECO:0000256" key="6">
    <source>
        <dbReference type="ARBA" id="ARBA00023235"/>
    </source>
</evidence>
<dbReference type="PROSITE" id="PS01129">
    <property type="entry name" value="PSI_RLU"/>
    <property type="match status" value="1"/>
</dbReference>
<dbReference type="InterPro" id="IPR020103">
    <property type="entry name" value="PsdUridine_synth_cat_dom_sf"/>
</dbReference>
<proteinExistence type="inferred from homology"/>
<dbReference type="GO" id="GO:0000455">
    <property type="term" value="P:enzyme-directed rRNA pseudouridine synthesis"/>
    <property type="evidence" value="ECO:0007669"/>
    <property type="project" value="UniProtKB-ARBA"/>
</dbReference>
<comment type="catalytic activity">
    <reaction evidence="1">
        <text>uridine(955/2504/2580) in 23S rRNA = pseudouridine(955/2504/2580) in 23S rRNA</text>
        <dbReference type="Rhea" id="RHEA:42528"/>
        <dbReference type="Rhea" id="RHEA-COMP:10099"/>
        <dbReference type="Rhea" id="RHEA-COMP:10100"/>
        <dbReference type="ChEBI" id="CHEBI:65314"/>
        <dbReference type="ChEBI" id="CHEBI:65315"/>
        <dbReference type="EC" id="5.4.99.24"/>
    </reaction>
</comment>
<dbReference type="PROSITE" id="PS50889">
    <property type="entry name" value="S4"/>
    <property type="match status" value="1"/>
</dbReference>
<dbReference type="Gene3D" id="3.10.290.10">
    <property type="entry name" value="RNA-binding S4 domain"/>
    <property type="match status" value="1"/>
</dbReference>
<dbReference type="SUPFAM" id="SSF55174">
    <property type="entry name" value="Alpha-L RNA-binding motif"/>
    <property type="match status" value="1"/>
</dbReference>
<dbReference type="GO" id="GO:0160141">
    <property type="term" value="F:23S rRNA pseudouridine(955/2504/2580) synthase activity"/>
    <property type="evidence" value="ECO:0007669"/>
    <property type="project" value="UniProtKB-EC"/>
</dbReference>
<dbReference type="RefSeq" id="WP_123101387.1">
    <property type="nucleotide sequence ID" value="NZ_CP127527.1"/>
</dbReference>
<reference evidence="11" key="1">
    <citation type="submission" date="2018-10" db="EMBL/GenBank/DDBJ databases">
        <title>Acidithiobacillus sulfuriphilus sp. nov.: an extremely acidophilic sulfur-oxidizing chemolithotroph isolated from a neutral pH environment.</title>
        <authorList>
            <person name="Falagan C."/>
            <person name="Moya-Beltran A."/>
            <person name="Quatrini R."/>
            <person name="Johnson D.B."/>
        </authorList>
    </citation>
    <scope>NUCLEOTIDE SEQUENCE [LARGE SCALE GENOMIC DNA]</scope>
    <source>
        <strain evidence="11">CJ-2</strain>
    </source>
</reference>
<dbReference type="NCBIfam" id="TIGR00005">
    <property type="entry name" value="rluA_subfam"/>
    <property type="match status" value="1"/>
</dbReference>
<accession>A0A3M8RYS4</accession>
<dbReference type="PANTHER" id="PTHR21600:SF92">
    <property type="entry name" value="RIBOSOMAL LARGE SUBUNIT PSEUDOURIDINE SYNTHASE C"/>
    <property type="match status" value="1"/>
</dbReference>
<dbReference type="InterPro" id="IPR036986">
    <property type="entry name" value="S4_RNA-bd_sf"/>
</dbReference>
<dbReference type="InterPro" id="IPR002942">
    <property type="entry name" value="S4_RNA-bd"/>
</dbReference>
<keyword evidence="4" id="KW-0698">rRNA processing</keyword>
<dbReference type="GO" id="GO:0003723">
    <property type="term" value="F:RNA binding"/>
    <property type="evidence" value="ECO:0007669"/>
    <property type="project" value="UniProtKB-KW"/>
</dbReference>
<dbReference type="PANTHER" id="PTHR21600">
    <property type="entry name" value="MITOCHONDRIAL RNA PSEUDOURIDINE SYNTHASE"/>
    <property type="match status" value="1"/>
</dbReference>
<evidence type="ECO:0000259" key="10">
    <source>
        <dbReference type="SMART" id="SM00363"/>
    </source>
</evidence>
<evidence type="ECO:0000256" key="9">
    <source>
        <dbReference type="RuleBase" id="RU362028"/>
    </source>
</evidence>
<evidence type="ECO:0000256" key="2">
    <source>
        <dbReference type="ARBA" id="ARBA00002876"/>
    </source>
</evidence>
<dbReference type="InterPro" id="IPR006145">
    <property type="entry name" value="PsdUridine_synth_RsuA/RluA"/>
</dbReference>
<dbReference type="AlphaFoldDB" id="A0A3M8RYS4"/>
<dbReference type="NCBIfam" id="NF008249">
    <property type="entry name" value="PRK11025.1"/>
    <property type="match status" value="1"/>
</dbReference>
<protein>
    <recommendedName>
        <fullName evidence="9">Pseudouridine synthase</fullName>
        <ecNumber evidence="9">5.4.99.-</ecNumber>
    </recommendedName>
</protein>
<comment type="caution">
    <text evidence="11">The sequence shown here is derived from an EMBL/GenBank/DDBJ whole genome shotgun (WGS) entry which is preliminary data.</text>
</comment>
<feature type="domain" description="RNA-binding S4" evidence="10">
    <location>
        <begin position="18"/>
        <end position="77"/>
    </location>
</feature>
<gene>
    <name evidence="11" type="primary">rluC</name>
    <name evidence="11" type="ORF">EC580_00995</name>
</gene>
<evidence type="ECO:0000256" key="8">
    <source>
        <dbReference type="PROSITE-ProRule" id="PRU00182"/>
    </source>
</evidence>
<evidence type="ECO:0000313" key="11">
    <source>
        <dbReference type="EMBL" id="RNF73601.1"/>
    </source>
</evidence>
<evidence type="ECO:0000256" key="5">
    <source>
        <dbReference type="ARBA" id="ARBA00022884"/>
    </source>
</evidence>
<evidence type="ECO:0000256" key="3">
    <source>
        <dbReference type="ARBA" id="ARBA00010876"/>
    </source>
</evidence>
<dbReference type="InterPro" id="IPR050188">
    <property type="entry name" value="RluA_PseudoU_synthase"/>
</dbReference>
<sequence>MVDTGVRQRQVSGEEAGQRLDNFLLRVLKGVPRSHIYKILRSGEVRVNGGRARPHYHLAEGDTLRLPPVRVAAPNETVRLPDSLARSLEQAILYEDNYVLVLDKPSGLAVHGGSGLRWGAIEALRLLRPAAAGLELVHRLDRDTSGCLILSKRRSALRALHEAFREGGVEKHYLVLVAGRWGRDAREVTLALRKNTLQSGERVVRVDAAGKAAHTTFVPVEAFATATLLRAELDTGRTHQIRVHLQAIGYPVAGDDKYGDAAFNRSLQGLGLKRLFLHAAHVTFRHPGSGESLRVEAPLPEDLAAVLARLREGGTTP</sequence>
<keyword evidence="5 8" id="KW-0694">RNA-binding</keyword>
<evidence type="ECO:0000256" key="4">
    <source>
        <dbReference type="ARBA" id="ARBA00022552"/>
    </source>
</evidence>
<name>A0A3M8RYS4_9PROT</name>
<dbReference type="CDD" id="cd00165">
    <property type="entry name" value="S4"/>
    <property type="match status" value="1"/>
</dbReference>
<dbReference type="EMBL" id="RIZI01000076">
    <property type="protein sequence ID" value="RNF73601.1"/>
    <property type="molecule type" value="Genomic_DNA"/>
</dbReference>
<dbReference type="InterPro" id="IPR006225">
    <property type="entry name" value="PsdUridine_synth_RluC/D"/>
</dbReference>
<dbReference type="InterPro" id="IPR006224">
    <property type="entry name" value="PsdUridine_synth_RluA-like_CS"/>
</dbReference>
<dbReference type="OrthoDB" id="9807829at2"/>
<dbReference type="Pfam" id="PF01479">
    <property type="entry name" value="S4"/>
    <property type="match status" value="1"/>
</dbReference>
<dbReference type="SUPFAM" id="SSF55120">
    <property type="entry name" value="Pseudouridine synthase"/>
    <property type="match status" value="1"/>
</dbReference>
<comment type="catalytic activity">
    <reaction evidence="9">
        <text>a uridine in RNA = a pseudouridine in RNA</text>
        <dbReference type="Rhea" id="RHEA:48348"/>
        <dbReference type="Rhea" id="RHEA-COMP:12068"/>
        <dbReference type="Rhea" id="RHEA-COMP:12069"/>
        <dbReference type="ChEBI" id="CHEBI:65314"/>
        <dbReference type="ChEBI" id="CHEBI:65315"/>
    </reaction>
</comment>
<comment type="function">
    <text evidence="2">Responsible for synthesis of pseudouridine from uracil at positions 955, 2504 and 2580 in 23S ribosomal RNA.</text>
</comment>
<dbReference type="EC" id="5.4.99.-" evidence="9"/>
<dbReference type="Pfam" id="PF00849">
    <property type="entry name" value="PseudoU_synth_2"/>
    <property type="match status" value="1"/>
</dbReference>
<keyword evidence="6 9" id="KW-0413">Isomerase</keyword>
<evidence type="ECO:0000256" key="7">
    <source>
        <dbReference type="PIRSR" id="PIRSR606225-1"/>
    </source>
</evidence>
<evidence type="ECO:0000256" key="1">
    <source>
        <dbReference type="ARBA" id="ARBA00000381"/>
    </source>
</evidence>
<feature type="active site" evidence="7">
    <location>
        <position position="141"/>
    </location>
</feature>